<comment type="caution">
    <text evidence="2">The sequence shown here is derived from an EMBL/GenBank/DDBJ whole genome shotgun (WGS) entry which is preliminary data.</text>
</comment>
<dbReference type="AlphaFoldDB" id="A0A1Y2FXD3"/>
<dbReference type="Gene3D" id="3.40.630.30">
    <property type="match status" value="1"/>
</dbReference>
<dbReference type="InterPro" id="IPR000182">
    <property type="entry name" value="GNAT_dom"/>
</dbReference>
<sequence>MTPTIVVHSTPAEFLTAVAEAGGDLPLTNTSLGPIFELWAGVATPAGASAKAEEAADAKLQLFVTVWDHGELKLVFSRLGWRKCDLTSPLPPSTYPSLAPLLSLLASHLLALPPFSTNPSLLRSVVGPTELVFSLLKAWPIPTAEPKEDDRLAQQTLRLLSLSTLPPPAPLPAGHSVSRATEKNLTPNDTTSLCKLLDGFFSWDADVPPVDRLPKLLDTLRNGTLFIYRIGNGEIAAFVNVGRPTARTIAIRGVYTRRESRGQGIAERAVREVSRCYLAATSTEYNFAKEPPAWDEETRWGGRRAVCLFVAEENPKAFGAYLRAGFTAGKEKWVDRSLVGVEPGSW</sequence>
<proteinExistence type="predicted"/>
<name>A0A1Y2FXD3_9BASI</name>
<feature type="domain" description="N-acetyltransferase" evidence="1">
    <location>
        <begin position="180"/>
        <end position="346"/>
    </location>
</feature>
<dbReference type="Pfam" id="PF00583">
    <property type="entry name" value="Acetyltransf_1"/>
    <property type="match status" value="1"/>
</dbReference>
<dbReference type="OrthoDB" id="2523549at2759"/>
<organism evidence="2 3">
    <name type="scientific">Leucosporidium creatinivorum</name>
    <dbReference type="NCBI Taxonomy" id="106004"/>
    <lineage>
        <taxon>Eukaryota</taxon>
        <taxon>Fungi</taxon>
        <taxon>Dikarya</taxon>
        <taxon>Basidiomycota</taxon>
        <taxon>Pucciniomycotina</taxon>
        <taxon>Microbotryomycetes</taxon>
        <taxon>Leucosporidiales</taxon>
        <taxon>Leucosporidium</taxon>
    </lineage>
</organism>
<reference evidence="2 3" key="1">
    <citation type="submission" date="2016-07" db="EMBL/GenBank/DDBJ databases">
        <title>Pervasive Adenine N6-methylation of Active Genes in Fungi.</title>
        <authorList>
            <consortium name="DOE Joint Genome Institute"/>
            <person name="Mondo S.J."/>
            <person name="Dannebaum R.O."/>
            <person name="Kuo R.C."/>
            <person name="Labutti K."/>
            <person name="Haridas S."/>
            <person name="Kuo A."/>
            <person name="Salamov A."/>
            <person name="Ahrendt S.R."/>
            <person name="Lipzen A."/>
            <person name="Sullivan W."/>
            <person name="Andreopoulos W.B."/>
            <person name="Clum A."/>
            <person name="Lindquist E."/>
            <person name="Daum C."/>
            <person name="Ramamoorthy G.K."/>
            <person name="Gryganskyi A."/>
            <person name="Culley D."/>
            <person name="Magnuson J.K."/>
            <person name="James T.Y."/>
            <person name="O'Malley M.A."/>
            <person name="Stajich J.E."/>
            <person name="Spatafora J.W."/>
            <person name="Visel A."/>
            <person name="Grigoriev I.V."/>
        </authorList>
    </citation>
    <scope>NUCLEOTIDE SEQUENCE [LARGE SCALE GENOMIC DNA]</scope>
    <source>
        <strain evidence="2 3">62-1032</strain>
    </source>
</reference>
<dbReference type="InParanoid" id="A0A1Y2FXD3"/>
<accession>A0A1Y2FXD3</accession>
<gene>
    <name evidence="2" type="ORF">BCR35DRAFT_204274</name>
</gene>
<dbReference type="SUPFAM" id="SSF55729">
    <property type="entry name" value="Acyl-CoA N-acyltransferases (Nat)"/>
    <property type="match status" value="1"/>
</dbReference>
<keyword evidence="3" id="KW-1185">Reference proteome</keyword>
<dbReference type="CDD" id="cd04301">
    <property type="entry name" value="NAT_SF"/>
    <property type="match status" value="1"/>
</dbReference>
<evidence type="ECO:0000313" key="2">
    <source>
        <dbReference type="EMBL" id="ORY88725.1"/>
    </source>
</evidence>
<dbReference type="PROSITE" id="PS51186">
    <property type="entry name" value="GNAT"/>
    <property type="match status" value="1"/>
</dbReference>
<dbReference type="Proteomes" id="UP000193467">
    <property type="component" value="Unassembled WGS sequence"/>
</dbReference>
<protein>
    <recommendedName>
        <fullName evidence="1">N-acetyltransferase domain-containing protein</fullName>
    </recommendedName>
</protein>
<evidence type="ECO:0000313" key="3">
    <source>
        <dbReference type="Proteomes" id="UP000193467"/>
    </source>
</evidence>
<dbReference type="EMBL" id="MCGR01000008">
    <property type="protein sequence ID" value="ORY88725.1"/>
    <property type="molecule type" value="Genomic_DNA"/>
</dbReference>
<evidence type="ECO:0000259" key="1">
    <source>
        <dbReference type="PROSITE" id="PS51186"/>
    </source>
</evidence>
<dbReference type="InterPro" id="IPR016181">
    <property type="entry name" value="Acyl_CoA_acyltransferase"/>
</dbReference>
<dbReference type="GO" id="GO:0016747">
    <property type="term" value="F:acyltransferase activity, transferring groups other than amino-acyl groups"/>
    <property type="evidence" value="ECO:0007669"/>
    <property type="project" value="InterPro"/>
</dbReference>